<dbReference type="Proteomes" id="UP001231915">
    <property type="component" value="Unassembled WGS sequence"/>
</dbReference>
<sequence>MNLKALSILSILSFQSHAMMTLPEFIEGAQHPNARSHACYSYRVPMTFSEYLQMAVSDRLITPDVARQAKSNYYFPVIDMYEYKAVGVCRVNLRTFTSLD</sequence>
<name>A0ABT7EGF3_9GAMM</name>
<accession>A0ABT7EGF3</accession>
<gene>
    <name evidence="2" type="ORF">QNM18_03420</name>
</gene>
<evidence type="ECO:0000256" key="1">
    <source>
        <dbReference type="SAM" id="SignalP"/>
    </source>
</evidence>
<feature type="chain" id="PRO_5046193957" evidence="1">
    <location>
        <begin position="19"/>
        <end position="100"/>
    </location>
</feature>
<evidence type="ECO:0000313" key="2">
    <source>
        <dbReference type="EMBL" id="MDK2594120.1"/>
    </source>
</evidence>
<keyword evidence="3" id="KW-1185">Reference proteome</keyword>
<feature type="signal peptide" evidence="1">
    <location>
        <begin position="1"/>
        <end position="18"/>
    </location>
</feature>
<dbReference type="EMBL" id="JASJUT010000001">
    <property type="protein sequence ID" value="MDK2594120.1"/>
    <property type="molecule type" value="Genomic_DNA"/>
</dbReference>
<organism evidence="2 3">
    <name type="scientific">Pseudoalteromonas obscura</name>
    <dbReference type="NCBI Taxonomy" id="3048491"/>
    <lineage>
        <taxon>Bacteria</taxon>
        <taxon>Pseudomonadati</taxon>
        <taxon>Pseudomonadota</taxon>
        <taxon>Gammaproteobacteria</taxon>
        <taxon>Alteromonadales</taxon>
        <taxon>Pseudoalteromonadaceae</taxon>
        <taxon>Pseudoalteromonas</taxon>
    </lineage>
</organism>
<protein>
    <submittedName>
        <fullName evidence="2">Uncharacterized protein</fullName>
    </submittedName>
</protein>
<dbReference type="RefSeq" id="WP_023400520.1">
    <property type="nucleotide sequence ID" value="NZ_JASJUT010000001.1"/>
</dbReference>
<reference evidence="2 3" key="1">
    <citation type="submission" date="2023-05" db="EMBL/GenBank/DDBJ databases">
        <title>Pseudoalteromonas ardens sp. nov., Pseudoalteromonas obscura sp. nov., and Pseudoalteromonas umbrosa sp. nov., isolated from the coral Montipora capitata.</title>
        <authorList>
            <person name="Thomas E.M."/>
            <person name="Smith E.M."/>
            <person name="Papke E."/>
            <person name="Shlafstein M.D."/>
            <person name="Oline D.K."/>
            <person name="Videau P."/>
            <person name="Saw J.H."/>
            <person name="Strangman W.K."/>
            <person name="Ushijima B."/>
        </authorList>
    </citation>
    <scope>NUCLEOTIDE SEQUENCE [LARGE SCALE GENOMIC DNA]</scope>
    <source>
        <strain evidence="2 3">P94</strain>
    </source>
</reference>
<proteinExistence type="predicted"/>
<evidence type="ECO:0000313" key="3">
    <source>
        <dbReference type="Proteomes" id="UP001231915"/>
    </source>
</evidence>
<keyword evidence="1" id="KW-0732">Signal</keyword>
<dbReference type="GeneID" id="29918434"/>
<comment type="caution">
    <text evidence="2">The sequence shown here is derived from an EMBL/GenBank/DDBJ whole genome shotgun (WGS) entry which is preliminary data.</text>
</comment>